<dbReference type="KEGG" id="ble:BleG1_0497"/>
<dbReference type="CDD" id="cd01561">
    <property type="entry name" value="CBS_like"/>
    <property type="match status" value="1"/>
</dbReference>
<sequence>MLYKNLLESIGNTPLIKLKSDVSCGSIYAKLELMNPFGMKDRVAKQTVLSAKSSGELKEGMPIIESSSGTMACGLALVGRQLGHDVCIVTDPRIDSITYTKLKSLGCKVEIVQKMTKNGWQGARLERLNELLQANPLAFWPRQYENIQNPLAYNDLAEELEKDLGRIDYLVCGVGSGGSISGTANALKKNNPKLNVVAVDSVGSVIFGQPDMPHRLQSGLGNSLVAPNVDFSIIDSVHWLNDDEAFLATNFLAKEEQVFGGNSSGSVYVVAQWLAKQVKAGTNIVVIFPDRGDRYVNTVYNSNYIESKSIYNFKDFKEPKLVNHKHEVSSWSYANLLGESVSNEENYIY</sequence>
<dbReference type="Pfam" id="PF00291">
    <property type="entry name" value="PALP"/>
    <property type="match status" value="1"/>
</dbReference>
<dbReference type="OrthoDB" id="9808024at2"/>
<dbReference type="HOGENOM" id="CLU_021018_1_0_9"/>
<evidence type="ECO:0000259" key="3">
    <source>
        <dbReference type="Pfam" id="PF00291"/>
    </source>
</evidence>
<dbReference type="AlphaFoldDB" id="A0A060LT11"/>
<organism evidence="4 5">
    <name type="scientific">Shouchella lehensis G1</name>
    <dbReference type="NCBI Taxonomy" id="1246626"/>
    <lineage>
        <taxon>Bacteria</taxon>
        <taxon>Bacillati</taxon>
        <taxon>Bacillota</taxon>
        <taxon>Bacilli</taxon>
        <taxon>Bacillales</taxon>
        <taxon>Bacillaceae</taxon>
        <taxon>Shouchella</taxon>
    </lineage>
</organism>
<dbReference type="PATRIC" id="fig|1246626.3.peg.485"/>
<dbReference type="PANTHER" id="PTHR10314">
    <property type="entry name" value="CYSTATHIONINE BETA-SYNTHASE"/>
    <property type="match status" value="1"/>
</dbReference>
<dbReference type="SUPFAM" id="SSF53686">
    <property type="entry name" value="Tryptophan synthase beta subunit-like PLP-dependent enzymes"/>
    <property type="match status" value="1"/>
</dbReference>
<protein>
    <submittedName>
        <fullName evidence="4">Pyridoxal-phosphate dependent protein</fullName>
    </submittedName>
</protein>
<evidence type="ECO:0000256" key="2">
    <source>
        <dbReference type="ARBA" id="ARBA00022898"/>
    </source>
</evidence>
<evidence type="ECO:0000256" key="1">
    <source>
        <dbReference type="ARBA" id="ARBA00001933"/>
    </source>
</evidence>
<dbReference type="InterPro" id="IPR050214">
    <property type="entry name" value="Cys_Synth/Cystath_Beta-Synth"/>
</dbReference>
<comment type="cofactor">
    <cofactor evidence="1">
        <name>pyridoxal 5'-phosphate</name>
        <dbReference type="ChEBI" id="CHEBI:597326"/>
    </cofactor>
</comment>
<dbReference type="InterPro" id="IPR036052">
    <property type="entry name" value="TrpB-like_PALP_sf"/>
</dbReference>
<dbReference type="InterPro" id="IPR001926">
    <property type="entry name" value="TrpB-like_PALP"/>
</dbReference>
<keyword evidence="5" id="KW-1185">Reference proteome</keyword>
<dbReference type="Gene3D" id="3.40.50.1100">
    <property type="match status" value="2"/>
</dbReference>
<keyword evidence="2" id="KW-0663">Pyridoxal phosphate</keyword>
<dbReference type="EMBL" id="CP003923">
    <property type="protein sequence ID" value="AIC93105.1"/>
    <property type="molecule type" value="Genomic_DNA"/>
</dbReference>
<reference evidence="4 5" key="1">
    <citation type="journal article" date="2014" name="Gene">
        <title>A comparative genomic analysis of the alkalitolerant soil bacterium Bacillus lehensis G1.</title>
        <authorList>
            <person name="Noor Y.M."/>
            <person name="Samsulrizal N.H."/>
            <person name="Jema'on N.A."/>
            <person name="Low K.O."/>
            <person name="Ramli A.N."/>
            <person name="Alias N.I."/>
            <person name="Damis S.I."/>
            <person name="Fuzi S.F."/>
            <person name="Isa M.N."/>
            <person name="Murad A.M."/>
            <person name="Raih M.F."/>
            <person name="Bakar F.D."/>
            <person name="Najimudin N."/>
            <person name="Mahadi N.M."/>
            <person name="Illias R.M."/>
        </authorList>
    </citation>
    <scope>NUCLEOTIDE SEQUENCE [LARGE SCALE GENOMIC DNA]</scope>
    <source>
        <strain evidence="4 5">G1</strain>
    </source>
</reference>
<gene>
    <name evidence="4" type="ORF">BleG1_0497</name>
</gene>
<dbReference type="Proteomes" id="UP000027142">
    <property type="component" value="Chromosome"/>
</dbReference>
<dbReference type="STRING" id="1246626.BleG1_0497"/>
<name>A0A060LT11_9BACI</name>
<feature type="domain" description="Tryptophan synthase beta chain-like PALP" evidence="3">
    <location>
        <begin position="8"/>
        <end position="290"/>
    </location>
</feature>
<dbReference type="GO" id="GO:1901605">
    <property type="term" value="P:alpha-amino acid metabolic process"/>
    <property type="evidence" value="ECO:0007669"/>
    <property type="project" value="UniProtKB-ARBA"/>
</dbReference>
<accession>A0A060LT11</accession>
<evidence type="ECO:0000313" key="5">
    <source>
        <dbReference type="Proteomes" id="UP000027142"/>
    </source>
</evidence>
<dbReference type="eggNOG" id="COG0031">
    <property type="taxonomic scope" value="Bacteria"/>
</dbReference>
<dbReference type="RefSeq" id="WP_038476761.1">
    <property type="nucleotide sequence ID" value="NZ_CP003923.1"/>
</dbReference>
<proteinExistence type="predicted"/>
<evidence type="ECO:0000313" key="4">
    <source>
        <dbReference type="EMBL" id="AIC93105.1"/>
    </source>
</evidence>